<keyword evidence="3" id="KW-1185">Reference proteome</keyword>
<dbReference type="Proteomes" id="UP000095009">
    <property type="component" value="Unassembled WGS sequence"/>
</dbReference>
<protein>
    <submittedName>
        <fullName evidence="2">RabGAP/TBC</fullName>
    </submittedName>
</protein>
<evidence type="ECO:0000313" key="2">
    <source>
        <dbReference type="EMBL" id="ODQ67867.1"/>
    </source>
</evidence>
<reference evidence="2 3" key="1">
    <citation type="journal article" date="2016" name="Proc. Natl. Acad. Sci. U.S.A.">
        <title>Comparative genomics of biotechnologically important yeasts.</title>
        <authorList>
            <person name="Riley R."/>
            <person name="Haridas S."/>
            <person name="Wolfe K.H."/>
            <person name="Lopes M.R."/>
            <person name="Hittinger C.T."/>
            <person name="Goeker M."/>
            <person name="Salamov A.A."/>
            <person name="Wisecaver J.H."/>
            <person name="Long T.M."/>
            <person name="Calvey C.H."/>
            <person name="Aerts A.L."/>
            <person name="Barry K.W."/>
            <person name="Choi C."/>
            <person name="Clum A."/>
            <person name="Coughlan A.Y."/>
            <person name="Deshpande S."/>
            <person name="Douglass A.P."/>
            <person name="Hanson S.J."/>
            <person name="Klenk H.-P."/>
            <person name="LaButti K.M."/>
            <person name="Lapidus A."/>
            <person name="Lindquist E.A."/>
            <person name="Lipzen A.M."/>
            <person name="Meier-Kolthoff J.P."/>
            <person name="Ohm R.A."/>
            <person name="Otillar R.P."/>
            <person name="Pangilinan J.L."/>
            <person name="Peng Y."/>
            <person name="Rokas A."/>
            <person name="Rosa C.A."/>
            <person name="Scheuner C."/>
            <person name="Sibirny A.A."/>
            <person name="Slot J.C."/>
            <person name="Stielow J.B."/>
            <person name="Sun H."/>
            <person name="Kurtzman C.P."/>
            <person name="Blackwell M."/>
            <person name="Grigoriev I.V."/>
            <person name="Jeffries T.W."/>
        </authorList>
    </citation>
    <scope>NUCLEOTIDE SEQUENCE [LARGE SCALE GENOMIC DNA]</scope>
    <source>
        <strain evidence="2 3">DSM 6958</strain>
    </source>
</reference>
<dbReference type="GO" id="GO:0030427">
    <property type="term" value="C:site of polarized growth"/>
    <property type="evidence" value="ECO:0007669"/>
    <property type="project" value="UniProtKB-ARBA"/>
</dbReference>
<dbReference type="AlphaFoldDB" id="A0A1E3PSR0"/>
<dbReference type="Pfam" id="PF00566">
    <property type="entry name" value="RabGAP-TBC"/>
    <property type="match status" value="1"/>
</dbReference>
<dbReference type="Gene3D" id="1.10.10.750">
    <property type="entry name" value="Ypt/Rab-GAP domain of gyp1p, domain 1"/>
    <property type="match status" value="1"/>
</dbReference>
<gene>
    <name evidence="2" type="ORF">NADFUDRAFT_81003</name>
</gene>
<sequence>MVEFDPSLIISFETMDASPDILLSPSSLSPSSPASELSLIDTELHSSISSSTCPKSGAFAIDWEPLLLFEAEIINNNSKLLERDTDYINTSFLLARGDIGLGNRTTVTDTQSCDNFTKESETVRKNEKTTSKPISDITALKNLLDSYQNLLPFIESKPVSDFNLAIWGHIINDFPLLASKVPHVVTKLVHEGIPPALRGHIWKSFIFSEHPNDKTSSLSSLSRLYNALAAEWTPDLKLIAKDLYRSFPDVEIFKERDGPGQTSLGKVLRAYSAYDIQLGYCQGLAFLVGPLLMHMND</sequence>
<proteinExistence type="predicted"/>
<dbReference type="InterPro" id="IPR035969">
    <property type="entry name" value="Rab-GAP_TBC_sf"/>
</dbReference>
<dbReference type="OrthoDB" id="159449at2759"/>
<dbReference type="EMBL" id="KV454406">
    <property type="protein sequence ID" value="ODQ67867.1"/>
    <property type="molecule type" value="Genomic_DNA"/>
</dbReference>
<evidence type="ECO:0000313" key="3">
    <source>
        <dbReference type="Proteomes" id="UP000095009"/>
    </source>
</evidence>
<dbReference type="PANTHER" id="PTHR47219">
    <property type="entry name" value="RAB GTPASE-ACTIVATING PROTEIN 1-LIKE"/>
    <property type="match status" value="1"/>
</dbReference>
<dbReference type="InterPro" id="IPR000195">
    <property type="entry name" value="Rab-GAP-TBC_dom"/>
</dbReference>
<dbReference type="PANTHER" id="PTHR47219:SF9">
    <property type="entry name" value="GTPASE ACTIVATING PROTEIN AND CENTROSOME-ASSOCIATED, ISOFORM B"/>
    <property type="match status" value="1"/>
</dbReference>
<organism evidence="2 3">
    <name type="scientific">Nadsonia fulvescens var. elongata DSM 6958</name>
    <dbReference type="NCBI Taxonomy" id="857566"/>
    <lineage>
        <taxon>Eukaryota</taxon>
        <taxon>Fungi</taxon>
        <taxon>Dikarya</taxon>
        <taxon>Ascomycota</taxon>
        <taxon>Saccharomycotina</taxon>
        <taxon>Dipodascomycetes</taxon>
        <taxon>Dipodascales</taxon>
        <taxon>Dipodascales incertae sedis</taxon>
        <taxon>Nadsonia</taxon>
    </lineage>
</organism>
<dbReference type="GO" id="GO:0031267">
    <property type="term" value="F:small GTPase binding"/>
    <property type="evidence" value="ECO:0007669"/>
    <property type="project" value="TreeGrafter"/>
</dbReference>
<dbReference type="PROSITE" id="PS50086">
    <property type="entry name" value="TBC_RABGAP"/>
    <property type="match status" value="1"/>
</dbReference>
<dbReference type="GO" id="GO:0005096">
    <property type="term" value="F:GTPase activator activity"/>
    <property type="evidence" value="ECO:0007669"/>
    <property type="project" value="TreeGrafter"/>
</dbReference>
<dbReference type="InterPro" id="IPR050302">
    <property type="entry name" value="Rab_GAP_TBC_domain"/>
</dbReference>
<name>A0A1E3PSR0_9ASCO</name>
<dbReference type="SUPFAM" id="SSF47923">
    <property type="entry name" value="Ypt/Rab-GAP domain of gyp1p"/>
    <property type="match status" value="1"/>
</dbReference>
<feature type="domain" description="Rab-GAP TBC" evidence="1">
    <location>
        <begin position="192"/>
        <end position="297"/>
    </location>
</feature>
<dbReference type="STRING" id="857566.A0A1E3PSR0"/>
<accession>A0A1E3PSR0</accession>
<feature type="non-terminal residue" evidence="2">
    <location>
        <position position="297"/>
    </location>
</feature>
<dbReference type="Gene3D" id="1.10.8.270">
    <property type="entry name" value="putative rabgap domain of human tbc1 domain family member 14 like domains"/>
    <property type="match status" value="1"/>
</dbReference>
<evidence type="ECO:0000259" key="1">
    <source>
        <dbReference type="PROSITE" id="PS50086"/>
    </source>
</evidence>